<evidence type="ECO:0000313" key="2">
    <source>
        <dbReference type="EMBL" id="MDN0026250.1"/>
    </source>
</evidence>
<evidence type="ECO:0000313" key="4">
    <source>
        <dbReference type="Proteomes" id="UP001168478"/>
    </source>
</evidence>
<gene>
    <name evidence="1" type="ORF">QVN81_06700</name>
    <name evidence="2" type="ORF">QVN84_12095</name>
</gene>
<protein>
    <submittedName>
        <fullName evidence="2">Uncharacterized protein</fullName>
    </submittedName>
</protein>
<keyword evidence="3" id="KW-1185">Reference proteome</keyword>
<comment type="caution">
    <text evidence="2">The sequence shown here is derived from an EMBL/GenBank/DDBJ whole genome shotgun (WGS) entry which is preliminary data.</text>
</comment>
<proteinExistence type="predicted"/>
<dbReference type="AlphaFoldDB" id="A0AAW7JLT7"/>
<organism evidence="2 4">
    <name type="scientific">Leyella lascolaii</name>
    <dbReference type="NCBI Taxonomy" id="1776379"/>
    <lineage>
        <taxon>Bacteria</taxon>
        <taxon>Pseudomonadati</taxon>
        <taxon>Bacteroidota</taxon>
        <taxon>Bacteroidia</taxon>
        <taxon>Bacteroidales</taxon>
        <taxon>Prevotellaceae</taxon>
        <taxon>Leyella</taxon>
    </lineage>
</organism>
<dbReference type="Proteomes" id="UP001167831">
    <property type="component" value="Unassembled WGS sequence"/>
</dbReference>
<dbReference type="RefSeq" id="WP_278767151.1">
    <property type="nucleotide sequence ID" value="NZ_JAUEIE010000005.1"/>
</dbReference>
<accession>A0AAW7JLT7</accession>
<reference evidence="2" key="2">
    <citation type="submission" date="2023-08" db="EMBL/GenBank/DDBJ databases">
        <title>Identification and characterization of horizontal gene transfer across gut microbiota members of farm animals based on homology search.</title>
        <authorList>
            <person name="Schwarzerova J."/>
            <person name="Nykrynova M."/>
            <person name="Jureckova K."/>
            <person name="Cejkova D."/>
            <person name="Rychlik I."/>
        </authorList>
    </citation>
    <scope>NUCLEOTIDE SEQUENCE</scope>
    <source>
        <strain evidence="2">ET15</strain>
        <strain evidence="1">ET37</strain>
    </source>
</reference>
<name>A0AAW7JLT7_9BACT</name>
<reference evidence="2" key="1">
    <citation type="submission" date="2023-06" db="EMBL/GenBank/DDBJ databases">
        <authorList>
            <person name="Zeman M."/>
            <person name="Kubasova T."/>
            <person name="Jahodarova E."/>
            <person name="Nykrynova M."/>
            <person name="Rychlik I."/>
        </authorList>
    </citation>
    <scope>NUCLEOTIDE SEQUENCE</scope>
    <source>
        <strain evidence="2">ET15</strain>
        <strain evidence="1">ET37</strain>
    </source>
</reference>
<sequence length="77" mass="8948">MTESAVKTAMRLGVDVRIASHIESRLKDPRQLEEAIRMFYAGTLPYELVYNSDNLIDLETVKSQLIKNLMKRNRRLP</sequence>
<evidence type="ECO:0000313" key="1">
    <source>
        <dbReference type="EMBL" id="MDN0022713.1"/>
    </source>
</evidence>
<dbReference type="EMBL" id="JAUEIF010000014">
    <property type="protein sequence ID" value="MDN0026250.1"/>
    <property type="molecule type" value="Genomic_DNA"/>
</dbReference>
<dbReference type="Proteomes" id="UP001168478">
    <property type="component" value="Unassembled WGS sequence"/>
</dbReference>
<dbReference type="EMBL" id="JAUEIE010000005">
    <property type="protein sequence ID" value="MDN0022713.1"/>
    <property type="molecule type" value="Genomic_DNA"/>
</dbReference>
<evidence type="ECO:0000313" key="3">
    <source>
        <dbReference type="Proteomes" id="UP001167831"/>
    </source>
</evidence>